<evidence type="ECO:0000256" key="1">
    <source>
        <dbReference type="ARBA" id="ARBA00004382"/>
    </source>
</evidence>
<keyword evidence="6 12" id="KW-0472">Membrane</keyword>
<evidence type="ECO:0000256" key="4">
    <source>
        <dbReference type="ARBA" id="ARBA00022692"/>
    </source>
</evidence>
<evidence type="ECO:0000313" key="15">
    <source>
        <dbReference type="Proteomes" id="UP000307956"/>
    </source>
</evidence>
<evidence type="ECO:0000256" key="6">
    <source>
        <dbReference type="ARBA" id="ARBA00023136"/>
    </source>
</evidence>
<keyword evidence="4 12" id="KW-0812">Transmembrane</keyword>
<dbReference type="InterPro" id="IPR027304">
    <property type="entry name" value="Trigger_fact/SurA_dom_sf"/>
</dbReference>
<dbReference type="PROSITE" id="PS50198">
    <property type="entry name" value="PPIC_PPIASE_2"/>
    <property type="match status" value="1"/>
</dbReference>
<evidence type="ECO:0000256" key="10">
    <source>
        <dbReference type="ARBA" id="ARBA00042775"/>
    </source>
</evidence>
<evidence type="ECO:0000256" key="7">
    <source>
        <dbReference type="ARBA" id="ARBA00023186"/>
    </source>
</evidence>
<dbReference type="Gene3D" id="3.10.50.40">
    <property type="match status" value="1"/>
</dbReference>
<evidence type="ECO:0000256" key="12">
    <source>
        <dbReference type="SAM" id="Phobius"/>
    </source>
</evidence>
<dbReference type="InterPro" id="IPR052029">
    <property type="entry name" value="PpiD_chaperone"/>
</dbReference>
<organism evidence="14 15">
    <name type="scientific">Pseudothauera rhizosphaerae</name>
    <dbReference type="NCBI Taxonomy" id="2565932"/>
    <lineage>
        <taxon>Bacteria</taxon>
        <taxon>Pseudomonadati</taxon>
        <taxon>Pseudomonadota</taxon>
        <taxon>Betaproteobacteria</taxon>
        <taxon>Rhodocyclales</taxon>
        <taxon>Zoogloeaceae</taxon>
        <taxon>Pseudothauera</taxon>
    </lineage>
</organism>
<dbReference type="Pfam" id="PF13616">
    <property type="entry name" value="Rotamase_3"/>
    <property type="match status" value="1"/>
</dbReference>
<dbReference type="Proteomes" id="UP000307956">
    <property type="component" value="Unassembled WGS sequence"/>
</dbReference>
<evidence type="ECO:0000313" key="14">
    <source>
        <dbReference type="EMBL" id="THF63371.1"/>
    </source>
</evidence>
<proteinExistence type="inferred from homology"/>
<keyword evidence="15" id="KW-1185">Reference proteome</keyword>
<keyword evidence="3" id="KW-0997">Cell inner membrane</keyword>
<comment type="subcellular location">
    <subcellularLocation>
        <location evidence="1">Cell inner membrane</location>
        <topology evidence="1">Single-pass type II membrane protein</topology>
        <orientation evidence="1">Periplasmic side</orientation>
    </subcellularLocation>
</comment>
<gene>
    <name evidence="14" type="ORF">E6O51_04720</name>
</gene>
<dbReference type="SUPFAM" id="SSF109998">
    <property type="entry name" value="Triger factor/SurA peptide-binding domain-like"/>
    <property type="match status" value="1"/>
</dbReference>
<comment type="caution">
    <text evidence="14">The sequence shown here is derived from an EMBL/GenBank/DDBJ whole genome shotgun (WGS) entry which is preliminary data.</text>
</comment>
<evidence type="ECO:0000256" key="5">
    <source>
        <dbReference type="ARBA" id="ARBA00022989"/>
    </source>
</evidence>
<feature type="transmembrane region" description="Helical" evidence="12">
    <location>
        <begin position="12"/>
        <end position="32"/>
    </location>
</feature>
<keyword evidence="2" id="KW-1003">Cell membrane</keyword>
<dbReference type="PANTHER" id="PTHR47529">
    <property type="entry name" value="PEPTIDYL-PROLYL CIS-TRANS ISOMERASE D"/>
    <property type="match status" value="1"/>
</dbReference>
<evidence type="ECO:0000256" key="9">
    <source>
        <dbReference type="ARBA" id="ARBA00040743"/>
    </source>
</evidence>
<name>A0A4S4ATX5_9RHOO</name>
<evidence type="ECO:0000256" key="3">
    <source>
        <dbReference type="ARBA" id="ARBA00022519"/>
    </source>
</evidence>
<dbReference type="EMBL" id="SSOD01000003">
    <property type="protein sequence ID" value="THF63371.1"/>
    <property type="molecule type" value="Genomic_DNA"/>
</dbReference>
<evidence type="ECO:0000256" key="2">
    <source>
        <dbReference type="ARBA" id="ARBA00022475"/>
    </source>
</evidence>
<evidence type="ECO:0000259" key="13">
    <source>
        <dbReference type="PROSITE" id="PS50198"/>
    </source>
</evidence>
<dbReference type="PANTHER" id="PTHR47529:SF1">
    <property type="entry name" value="PERIPLASMIC CHAPERONE PPID"/>
    <property type="match status" value="1"/>
</dbReference>
<comment type="similarity">
    <text evidence="8">Belongs to the PpiD chaperone family.</text>
</comment>
<sequence length="633" mass="68803">MFEAVRNNKRFAQIILAILIIPFAFFGMDAYFTDGPTGSEVAVVGGSRIGTVEFEEALRTQQDRLRETMGGQVDRSLLDSPELRSAVLENLVNQRVLALYAAENGFVVTQAQLQEAIVEVPAFQDEGRFSMERYEALLRAQGMTPASFEARLSQDIRIQQLALAVGDASFAAAESPRRFLSAQLEERRVSELPFPAADQLAKVQLAEDAAQRFYDANPARFERPARIKAEYLVFDETALLGQVGVTEEEVRQVYEGSPERFGVAEERRARHILLELPADAGEEQIKAVQADADTLAARVKAAPDGFPALARERSADPGSATRGGDLGFFGRGVMVKPFEDAVFAAAKGEIVGPVRSEFGYHIIQVTDVKPAALRPLDEVRAEIEAELKGRKAGQRQAELAELFANTVYEQPDSLAPAAELLKLEIRHSDWIQRGSAAVGPYTSERLVAALFSDDGLEKRRNTEAIEVGTGTLVAARVVEHEAAQRLPFDQVKGEIEDALRAEEAVRLATAAGEAALAAAGKGEAVDGKWSETLTLQRGATVLSPAATQAVFGAATASLPAYVGVAQGAQGYAVYRIDAVNRPQLAADDPRLAGMTRQYAQLMAERDFSAYLALLRERYGVEIRAEAVNPPRQQ</sequence>
<dbReference type="AlphaFoldDB" id="A0A4S4ATX5"/>
<dbReference type="Gene3D" id="1.10.4030.10">
    <property type="entry name" value="Porin chaperone SurA, peptide-binding domain"/>
    <property type="match status" value="1"/>
</dbReference>
<feature type="domain" description="PpiC" evidence="13">
    <location>
        <begin position="264"/>
        <end position="367"/>
    </location>
</feature>
<dbReference type="RefSeq" id="WP_136383822.1">
    <property type="nucleotide sequence ID" value="NZ_SSOD01000003.1"/>
</dbReference>
<dbReference type="Pfam" id="PF13624">
    <property type="entry name" value="SurA_N_3"/>
    <property type="match status" value="1"/>
</dbReference>
<keyword evidence="11 14" id="KW-0413">Isomerase</keyword>
<dbReference type="GO" id="GO:0005886">
    <property type="term" value="C:plasma membrane"/>
    <property type="evidence" value="ECO:0007669"/>
    <property type="project" value="UniProtKB-SubCell"/>
</dbReference>
<dbReference type="InterPro" id="IPR046357">
    <property type="entry name" value="PPIase_dom_sf"/>
</dbReference>
<keyword evidence="11" id="KW-0697">Rotamase</keyword>
<dbReference type="InterPro" id="IPR000297">
    <property type="entry name" value="PPIase_PpiC"/>
</dbReference>
<keyword evidence="5 12" id="KW-1133">Transmembrane helix</keyword>
<evidence type="ECO:0000256" key="8">
    <source>
        <dbReference type="ARBA" id="ARBA00038408"/>
    </source>
</evidence>
<protein>
    <recommendedName>
        <fullName evidence="9">Periplasmic chaperone PpiD</fullName>
    </recommendedName>
    <alternativeName>
        <fullName evidence="10">Periplasmic folding chaperone</fullName>
    </alternativeName>
</protein>
<reference evidence="14 15" key="1">
    <citation type="submission" date="2019-04" db="EMBL/GenBank/DDBJ databases">
        <title>Azoarcus rhizosphaerae sp. nov. isolated from rhizosphere of Ficus religiosa.</title>
        <authorList>
            <person name="Lin S.-Y."/>
            <person name="Hameed A."/>
            <person name="Hsu Y.-H."/>
            <person name="Young C.-C."/>
        </authorList>
    </citation>
    <scope>NUCLEOTIDE SEQUENCE [LARGE SCALE GENOMIC DNA]</scope>
    <source>
        <strain evidence="14 15">CC-YHH848</strain>
    </source>
</reference>
<evidence type="ECO:0000256" key="11">
    <source>
        <dbReference type="PROSITE-ProRule" id="PRU00278"/>
    </source>
</evidence>
<dbReference type="SUPFAM" id="SSF54534">
    <property type="entry name" value="FKBP-like"/>
    <property type="match status" value="1"/>
</dbReference>
<accession>A0A4S4ATX5</accession>
<dbReference type="GO" id="GO:0003755">
    <property type="term" value="F:peptidyl-prolyl cis-trans isomerase activity"/>
    <property type="evidence" value="ECO:0007669"/>
    <property type="project" value="UniProtKB-KW"/>
</dbReference>
<keyword evidence="7" id="KW-0143">Chaperone</keyword>
<dbReference type="OrthoDB" id="9812372at2"/>